<dbReference type="PANTHER" id="PTHR36118">
    <property type="entry name" value="ION-TRANSLOCATING OXIDOREDUCTASE COMPLEX SUBUNIT G"/>
    <property type="match status" value="1"/>
</dbReference>
<dbReference type="SMART" id="SM00900">
    <property type="entry name" value="FMN_bind"/>
    <property type="match status" value="1"/>
</dbReference>
<keyword evidence="1 6" id="KW-0813">Transport</keyword>
<name>A0A1V1PCG2_9BACT</name>
<comment type="subcellular location">
    <subcellularLocation>
        <location evidence="6">Cell membrane</location>
        <topology evidence="6">Single-pass membrane protein</topology>
    </subcellularLocation>
</comment>
<keyword evidence="6" id="KW-1278">Translocase</keyword>
<dbReference type="GO" id="GO:0009055">
    <property type="term" value="F:electron transfer activity"/>
    <property type="evidence" value="ECO:0007669"/>
    <property type="project" value="InterPro"/>
</dbReference>
<keyword evidence="3 6" id="KW-0285">Flavoprotein</keyword>
<keyword evidence="6" id="KW-1133">Transmembrane helix</keyword>
<evidence type="ECO:0000313" key="9">
    <source>
        <dbReference type="Proteomes" id="UP000189670"/>
    </source>
</evidence>
<keyword evidence="2 6" id="KW-0597">Phosphoprotein</keyword>
<sequence length="196" mass="20913">MRDMIKMVVVIAVLASLSGGLLAGIRNSTQERIEYQQLVFVKGPAIRTILNKCTNDPITDRFKIKDGDTERSVFVGVLDGKPQVIAFEGAGKGFGGMIGVMVGVNLNDDKLLSIGVTTHSETPGLGSKATEQSFGAKFSGLPVMEIIKVKNDGGQIDALTGATITTRGVCEAVTTAGDIYKRIKPQIQEKIKSMKL</sequence>
<dbReference type="PIRSF" id="PIRSF006091">
    <property type="entry name" value="E_trnsport_RnfG"/>
    <property type="match status" value="1"/>
</dbReference>
<evidence type="ECO:0000256" key="1">
    <source>
        <dbReference type="ARBA" id="ARBA00022448"/>
    </source>
</evidence>
<gene>
    <name evidence="6" type="primary">rnfG</name>
    <name evidence="8" type="ORF">OMM_07498</name>
</gene>
<comment type="similarity">
    <text evidence="6">Belongs to the RnfG family.</text>
</comment>
<dbReference type="GO" id="GO:0005886">
    <property type="term" value="C:plasma membrane"/>
    <property type="evidence" value="ECO:0007669"/>
    <property type="project" value="UniProtKB-SubCell"/>
</dbReference>
<comment type="cofactor">
    <cofactor evidence="6">
        <name>FMN</name>
        <dbReference type="ChEBI" id="CHEBI:58210"/>
    </cofactor>
</comment>
<comment type="subunit">
    <text evidence="6">The complex is composed of six subunits: RnfA, RnfB, RnfC, RnfD, RnfE and RnfG.</text>
</comment>
<keyword evidence="6" id="KW-1003">Cell membrane</keyword>
<dbReference type="EMBL" id="ATBP01000146">
    <property type="protein sequence ID" value="ETR72454.1"/>
    <property type="molecule type" value="Genomic_DNA"/>
</dbReference>
<evidence type="ECO:0000256" key="6">
    <source>
        <dbReference type="HAMAP-Rule" id="MF_00479"/>
    </source>
</evidence>
<comment type="caution">
    <text evidence="8">The sequence shown here is derived from an EMBL/GenBank/DDBJ whole genome shotgun (WGS) entry which is preliminary data.</text>
</comment>
<dbReference type="InterPro" id="IPR007329">
    <property type="entry name" value="FMN-bd"/>
</dbReference>
<dbReference type="HAMAP" id="MF_00479">
    <property type="entry name" value="RsxG_RnfG"/>
    <property type="match status" value="1"/>
</dbReference>
<dbReference type="Pfam" id="PF04205">
    <property type="entry name" value="FMN_bind"/>
    <property type="match status" value="1"/>
</dbReference>
<reference evidence="9" key="1">
    <citation type="submission" date="2012-11" db="EMBL/GenBank/DDBJ databases">
        <authorList>
            <person name="Lucero-Rivera Y.E."/>
            <person name="Tovar-Ramirez D."/>
        </authorList>
    </citation>
    <scope>NUCLEOTIDE SEQUENCE [LARGE SCALE GENOMIC DNA]</scope>
    <source>
        <strain evidence="9">Araruama</strain>
    </source>
</reference>
<evidence type="ECO:0000256" key="2">
    <source>
        <dbReference type="ARBA" id="ARBA00022553"/>
    </source>
</evidence>
<evidence type="ECO:0000259" key="7">
    <source>
        <dbReference type="SMART" id="SM00900"/>
    </source>
</evidence>
<dbReference type="PANTHER" id="PTHR36118:SF1">
    <property type="entry name" value="ION-TRANSLOCATING OXIDOREDUCTASE COMPLEX SUBUNIT G"/>
    <property type="match status" value="1"/>
</dbReference>
<proteinExistence type="inferred from homology"/>
<comment type="function">
    <text evidence="6">Part of a membrane-bound complex that couples electron transfer with translocation of ions across the membrane.</text>
</comment>
<dbReference type="Proteomes" id="UP000189670">
    <property type="component" value="Unassembled WGS sequence"/>
</dbReference>
<protein>
    <recommendedName>
        <fullName evidence="6">Ion-translocating oxidoreductase complex subunit G</fullName>
        <ecNumber evidence="6">7.-.-.-</ecNumber>
    </recommendedName>
    <alternativeName>
        <fullName evidence="6">Rnf electron transport complex subunit G</fullName>
    </alternativeName>
</protein>
<keyword evidence="5 6" id="KW-0249">Electron transport</keyword>
<dbReference type="InterPro" id="IPR010209">
    <property type="entry name" value="Ion_transpt_RnfG/RsxG"/>
</dbReference>
<dbReference type="EC" id="7.-.-.-" evidence="6"/>
<dbReference type="NCBIfam" id="TIGR01947">
    <property type="entry name" value="rnfG"/>
    <property type="match status" value="1"/>
</dbReference>
<keyword evidence="6" id="KW-0812">Transmembrane</keyword>
<evidence type="ECO:0000256" key="4">
    <source>
        <dbReference type="ARBA" id="ARBA00022643"/>
    </source>
</evidence>
<keyword evidence="4 6" id="KW-0288">FMN</keyword>
<dbReference type="AlphaFoldDB" id="A0A1V1PCG2"/>
<dbReference type="GO" id="GO:0022900">
    <property type="term" value="P:electron transport chain"/>
    <property type="evidence" value="ECO:0007669"/>
    <property type="project" value="UniProtKB-UniRule"/>
</dbReference>
<feature type="modified residue" description="FMN phosphoryl threonine" evidence="6">
    <location>
        <position position="163"/>
    </location>
</feature>
<dbReference type="GO" id="GO:0010181">
    <property type="term" value="F:FMN binding"/>
    <property type="evidence" value="ECO:0007669"/>
    <property type="project" value="InterPro"/>
</dbReference>
<keyword evidence="6" id="KW-0472">Membrane</keyword>
<evidence type="ECO:0000256" key="5">
    <source>
        <dbReference type="ARBA" id="ARBA00022982"/>
    </source>
</evidence>
<evidence type="ECO:0000256" key="3">
    <source>
        <dbReference type="ARBA" id="ARBA00022630"/>
    </source>
</evidence>
<evidence type="ECO:0000313" key="8">
    <source>
        <dbReference type="EMBL" id="ETR72454.1"/>
    </source>
</evidence>
<accession>A0A1V1PCG2</accession>
<organism evidence="8 9">
    <name type="scientific">Candidatus Magnetoglobus multicellularis str. Araruama</name>
    <dbReference type="NCBI Taxonomy" id="890399"/>
    <lineage>
        <taxon>Bacteria</taxon>
        <taxon>Pseudomonadati</taxon>
        <taxon>Thermodesulfobacteriota</taxon>
        <taxon>Desulfobacteria</taxon>
        <taxon>Desulfobacterales</taxon>
        <taxon>Desulfobacteraceae</taxon>
        <taxon>Candidatus Magnetoglobus</taxon>
    </lineage>
</organism>
<dbReference type="NCBIfam" id="NF045876">
    <property type="entry name" value="RnfG_DVU2794"/>
    <property type="match status" value="1"/>
</dbReference>
<feature type="domain" description="FMN-binding" evidence="7">
    <location>
        <begin position="93"/>
        <end position="180"/>
    </location>
</feature>